<organism evidence="1 2">
    <name type="scientific">Brevundimonas phage vB_BpoS-Kabachok</name>
    <dbReference type="NCBI Taxonomy" id="2948600"/>
    <lineage>
        <taxon>Viruses</taxon>
        <taxon>Duplodnaviria</taxon>
        <taxon>Heunggongvirae</taxon>
        <taxon>Uroviricota</taxon>
        <taxon>Caudoviricetes</taxon>
        <taxon>Jeanschmidtviridae</taxon>
        <taxon>Marchewkavirus</taxon>
        <taxon>Marchewkavirus kabachok</taxon>
    </lineage>
</organism>
<accession>A0A9E7MPX1</accession>
<proteinExistence type="predicted"/>
<protein>
    <submittedName>
        <fullName evidence="1">Uncharacterized protein</fullName>
    </submittedName>
</protein>
<evidence type="ECO:0000313" key="2">
    <source>
        <dbReference type="Proteomes" id="UP001056685"/>
    </source>
</evidence>
<dbReference type="EMBL" id="ON529852">
    <property type="protein sequence ID" value="USN13970.1"/>
    <property type="molecule type" value="Genomic_DNA"/>
</dbReference>
<sequence>MAADAPPPCAVPREPLVDITTIHPALEKMARAICLAEGHIEDEHWFDFDQKAKVDRGGPAWTTFLDHARLALKVLETLDLATLMRGTAAFSWDTPPPPDDEGDLDSAPDLDRALKALVAHIQNPTLPVVRPQARSQWDETHFVQRRVGEEWRDIGLSLGDVVEFHSLALAKARCGDFRRGDEALRIVSRRSYHMTEDVFTEMPA</sequence>
<evidence type="ECO:0000313" key="1">
    <source>
        <dbReference type="EMBL" id="USN13970.1"/>
    </source>
</evidence>
<gene>
    <name evidence="1" type="ORF">KABACHOK_01340</name>
</gene>
<keyword evidence="2" id="KW-1185">Reference proteome</keyword>
<reference evidence="1" key="1">
    <citation type="submission" date="2022-05" db="EMBL/GenBank/DDBJ databases">
        <authorList>
            <person name="Friedrich I."/>
            <person name="Poehlein A."/>
            <person name="Schneider D."/>
            <person name="Hertel R."/>
            <person name="Daniel R."/>
        </authorList>
    </citation>
    <scope>NUCLEOTIDE SEQUENCE</scope>
</reference>
<dbReference type="Proteomes" id="UP001056685">
    <property type="component" value="Segment"/>
</dbReference>
<name>A0A9E7MPX1_9CAUD</name>